<gene>
    <name evidence="6" type="ORF">AACH11_15545</name>
</gene>
<dbReference type="Gene3D" id="3.40.190.290">
    <property type="match status" value="1"/>
</dbReference>
<comment type="similarity">
    <text evidence="1">Belongs to the LysR transcriptional regulatory family.</text>
</comment>
<evidence type="ECO:0000256" key="3">
    <source>
        <dbReference type="ARBA" id="ARBA00023125"/>
    </source>
</evidence>
<feature type="domain" description="HTH lysR-type" evidence="5">
    <location>
        <begin position="18"/>
        <end position="67"/>
    </location>
</feature>
<name>A0ABU9BCT7_9BURK</name>
<dbReference type="SUPFAM" id="SSF46785">
    <property type="entry name" value="Winged helix' DNA-binding domain"/>
    <property type="match status" value="1"/>
</dbReference>
<dbReference type="Pfam" id="PF03466">
    <property type="entry name" value="LysR_substrate"/>
    <property type="match status" value="1"/>
</dbReference>
<evidence type="ECO:0000256" key="2">
    <source>
        <dbReference type="ARBA" id="ARBA00023015"/>
    </source>
</evidence>
<dbReference type="PROSITE" id="PS50931">
    <property type="entry name" value="HTH_LYSR"/>
    <property type="match status" value="1"/>
</dbReference>
<keyword evidence="3" id="KW-0238">DNA-binding</keyword>
<sequence>MSRQIDPHALQDAAMRHFLEVAQTGSVTAAAQRLGVAPSVVSRSIARLERAMDTLLFERRARGMRLNSAGELLAAHARRAWRDVERVVSDIGSLHGLRSGTVRVASTEGHASEFLPRLITEFQRAYRGIRVVLEVCRQAEIPPLLRHGDMDIGVTLGTSSERDIRVEWRQSAPILAVMAPGHALARRRQLSLAQLVGHPLVLPPTGSTLRQLFEISAARQGLEWDAALTVNRLDPMLAFAEAGGGVALCGTLALRARLQAGTLVAIPLRDREMNERHVEVQTLAGRSLPAACRTFMACLQQALQDGDGPPTAASAAAAAHCPPR</sequence>
<keyword evidence="2" id="KW-0805">Transcription regulation</keyword>
<evidence type="ECO:0000256" key="4">
    <source>
        <dbReference type="ARBA" id="ARBA00023163"/>
    </source>
</evidence>
<evidence type="ECO:0000313" key="6">
    <source>
        <dbReference type="EMBL" id="MEK8027378.1"/>
    </source>
</evidence>
<dbReference type="Gene3D" id="1.10.10.10">
    <property type="entry name" value="Winged helix-like DNA-binding domain superfamily/Winged helix DNA-binding domain"/>
    <property type="match status" value="1"/>
</dbReference>
<evidence type="ECO:0000313" key="7">
    <source>
        <dbReference type="Proteomes" id="UP001368500"/>
    </source>
</evidence>
<keyword evidence="7" id="KW-1185">Reference proteome</keyword>
<dbReference type="EMBL" id="JBBUTF010000014">
    <property type="protein sequence ID" value="MEK8027378.1"/>
    <property type="molecule type" value="Genomic_DNA"/>
</dbReference>
<dbReference type="InterPro" id="IPR036390">
    <property type="entry name" value="WH_DNA-bd_sf"/>
</dbReference>
<dbReference type="InterPro" id="IPR005119">
    <property type="entry name" value="LysR_subst-bd"/>
</dbReference>
<dbReference type="InterPro" id="IPR050950">
    <property type="entry name" value="HTH-type_LysR_regulators"/>
</dbReference>
<dbReference type="PANTHER" id="PTHR30419">
    <property type="entry name" value="HTH-TYPE TRANSCRIPTIONAL REGULATOR YBHD"/>
    <property type="match status" value="1"/>
</dbReference>
<comment type="caution">
    <text evidence="6">The sequence shown here is derived from an EMBL/GenBank/DDBJ whole genome shotgun (WGS) entry which is preliminary data.</text>
</comment>
<accession>A0ABU9BCT7</accession>
<dbReference type="Pfam" id="PF00126">
    <property type="entry name" value="HTH_1"/>
    <property type="match status" value="1"/>
</dbReference>
<dbReference type="SUPFAM" id="SSF53850">
    <property type="entry name" value="Periplasmic binding protein-like II"/>
    <property type="match status" value="1"/>
</dbReference>
<dbReference type="Proteomes" id="UP001368500">
    <property type="component" value="Unassembled WGS sequence"/>
</dbReference>
<evidence type="ECO:0000256" key="1">
    <source>
        <dbReference type="ARBA" id="ARBA00009437"/>
    </source>
</evidence>
<evidence type="ECO:0000259" key="5">
    <source>
        <dbReference type="PROSITE" id="PS50931"/>
    </source>
</evidence>
<protein>
    <submittedName>
        <fullName evidence="6">LysR family transcriptional regulator</fullName>
    </submittedName>
</protein>
<organism evidence="6 7">
    <name type="scientific">Pseudaquabacterium rugosum</name>
    <dbReference type="NCBI Taxonomy" id="2984194"/>
    <lineage>
        <taxon>Bacteria</taxon>
        <taxon>Pseudomonadati</taxon>
        <taxon>Pseudomonadota</taxon>
        <taxon>Betaproteobacteria</taxon>
        <taxon>Burkholderiales</taxon>
        <taxon>Sphaerotilaceae</taxon>
        <taxon>Pseudaquabacterium</taxon>
    </lineage>
</organism>
<keyword evidence="4" id="KW-0804">Transcription</keyword>
<dbReference type="InterPro" id="IPR036388">
    <property type="entry name" value="WH-like_DNA-bd_sf"/>
</dbReference>
<dbReference type="InterPro" id="IPR000847">
    <property type="entry name" value="LysR_HTH_N"/>
</dbReference>
<dbReference type="RefSeq" id="WP_341375161.1">
    <property type="nucleotide sequence ID" value="NZ_JBBUTF010000014.1"/>
</dbReference>
<reference evidence="6 7" key="1">
    <citation type="submission" date="2024-04" db="EMBL/GenBank/DDBJ databases">
        <title>Novel species of the genus Ideonella isolated from streams.</title>
        <authorList>
            <person name="Lu H."/>
        </authorList>
    </citation>
    <scope>NUCLEOTIDE SEQUENCE [LARGE SCALE GENOMIC DNA]</scope>
    <source>
        <strain evidence="6 7">BYS139W</strain>
    </source>
</reference>
<dbReference type="PANTHER" id="PTHR30419:SF8">
    <property type="entry name" value="NITROGEN ASSIMILATION TRANSCRIPTIONAL ACTIVATOR-RELATED"/>
    <property type="match status" value="1"/>
</dbReference>
<proteinExistence type="inferred from homology"/>